<organism evidence="1 2">
    <name type="scientific">Kosakonia sacchari</name>
    <dbReference type="NCBI Taxonomy" id="1158459"/>
    <lineage>
        <taxon>Bacteria</taxon>
        <taxon>Pseudomonadati</taxon>
        <taxon>Pseudomonadota</taxon>
        <taxon>Gammaproteobacteria</taxon>
        <taxon>Enterobacterales</taxon>
        <taxon>Enterobacteriaceae</taxon>
        <taxon>Kosakonia</taxon>
    </lineage>
</organism>
<gene>
    <name evidence="1" type="ORF">SAMN02927897_02768</name>
</gene>
<proteinExistence type="predicted"/>
<reference evidence="1 2" key="1">
    <citation type="submission" date="2016-10" db="EMBL/GenBank/DDBJ databases">
        <authorList>
            <person name="Varghese N."/>
            <person name="Submissions S."/>
        </authorList>
    </citation>
    <scope>NUCLEOTIDE SEQUENCE [LARGE SCALE GENOMIC DNA]</scope>
    <source>
        <strain evidence="1 2">CGMCC 1.12102</strain>
    </source>
</reference>
<protein>
    <submittedName>
        <fullName evidence="1">Uncharacterized protein</fullName>
    </submittedName>
</protein>
<name>A0A1G4YIN4_9ENTR</name>
<dbReference type="RefSeq" id="WP_025263889.1">
    <property type="nucleotide sequence ID" value="NZ_FMUI01000008.1"/>
</dbReference>
<dbReference type="AlphaFoldDB" id="A0A1G4YIN4"/>
<evidence type="ECO:0000313" key="1">
    <source>
        <dbReference type="EMBL" id="SCX53229.1"/>
    </source>
</evidence>
<accession>A0A1G4YIN4</accession>
<comment type="caution">
    <text evidence="1">The sequence shown here is derived from an EMBL/GenBank/DDBJ whole genome shotgun (WGS) entry which is preliminary data.</text>
</comment>
<evidence type="ECO:0000313" key="2">
    <source>
        <dbReference type="Proteomes" id="UP000183569"/>
    </source>
</evidence>
<dbReference type="GeneID" id="23844025"/>
<sequence>MTLFWCVVPILLLFFGKAWSSAKIREFYSRSQHALEATVAAEMDNQQPSWINDVAQRAQFTASLSELCLKKEVPDWFLESITGNEEGMGFLTRHAALMETFGAPFCDQVQAAAELVDSAWQRSKLRGY</sequence>
<dbReference type="Proteomes" id="UP000183569">
    <property type="component" value="Unassembled WGS sequence"/>
</dbReference>
<dbReference type="EMBL" id="FMUI01000008">
    <property type="protein sequence ID" value="SCX53229.1"/>
    <property type="molecule type" value="Genomic_DNA"/>
</dbReference>